<evidence type="ECO:0008006" key="4">
    <source>
        <dbReference type="Google" id="ProtNLM"/>
    </source>
</evidence>
<feature type="transmembrane region" description="Helical" evidence="1">
    <location>
        <begin position="130"/>
        <end position="150"/>
    </location>
</feature>
<evidence type="ECO:0000313" key="2">
    <source>
        <dbReference type="EMBL" id="EIT68757.1"/>
    </source>
</evidence>
<keyword evidence="3" id="KW-1185">Reference proteome</keyword>
<gene>
    <name evidence="2" type="ORF">WQQ_39520</name>
</gene>
<comment type="caution">
    <text evidence="2">The sequence shown here is derived from an EMBL/GenBank/DDBJ whole genome shotgun (WGS) entry which is preliminary data.</text>
</comment>
<name>I7ZAQ6_9GAMM</name>
<dbReference type="RefSeq" id="WP_007186887.1">
    <property type="nucleotide sequence ID" value="NZ_AKGD01000003.1"/>
</dbReference>
<dbReference type="GO" id="GO:0030246">
    <property type="term" value="F:carbohydrate binding"/>
    <property type="evidence" value="ECO:0007669"/>
    <property type="project" value="InterPro"/>
</dbReference>
<sequence>MRQIKPRIKLICAGLLVSVVSLAVHAHGLLVSVKGEGSSIVGTVYYSDGALAVGEFVQLIDIDAPAEQARTSNADSDGRFRFDDATVGHRYRIIVEGEEGHVTEMELLLAEGEKARLNDADGAAEEEGGFPAWLVIGGLLLLSAIPAWLLRKKKP</sequence>
<organism evidence="2 3">
    <name type="scientific">Hydrocarboniphaga effusa AP103</name>
    <dbReference type="NCBI Taxonomy" id="1172194"/>
    <lineage>
        <taxon>Bacteria</taxon>
        <taxon>Pseudomonadati</taxon>
        <taxon>Pseudomonadota</taxon>
        <taxon>Gammaproteobacteria</taxon>
        <taxon>Nevskiales</taxon>
        <taxon>Nevskiaceae</taxon>
        <taxon>Hydrocarboniphaga</taxon>
    </lineage>
</organism>
<dbReference type="EMBL" id="AKGD01000003">
    <property type="protein sequence ID" value="EIT68757.1"/>
    <property type="molecule type" value="Genomic_DNA"/>
</dbReference>
<keyword evidence="1" id="KW-0812">Transmembrane</keyword>
<keyword evidence="1" id="KW-1133">Transmembrane helix</keyword>
<protein>
    <recommendedName>
        <fullName evidence="4">Carboxypeptidase regulatory-like domain-containing protein</fullName>
    </recommendedName>
</protein>
<dbReference type="AlphaFoldDB" id="I7ZAQ6"/>
<dbReference type="InterPro" id="IPR013784">
    <property type="entry name" value="Carb-bd-like_fold"/>
</dbReference>
<evidence type="ECO:0000256" key="1">
    <source>
        <dbReference type="SAM" id="Phobius"/>
    </source>
</evidence>
<dbReference type="SUPFAM" id="SSF49452">
    <property type="entry name" value="Starch-binding domain-like"/>
    <property type="match status" value="1"/>
</dbReference>
<proteinExistence type="predicted"/>
<accession>I7ZAQ6</accession>
<keyword evidence="1" id="KW-0472">Membrane</keyword>
<dbReference type="STRING" id="1172194.WQQ_39520"/>
<dbReference type="OrthoDB" id="7063870at2"/>
<evidence type="ECO:0000313" key="3">
    <source>
        <dbReference type="Proteomes" id="UP000003704"/>
    </source>
</evidence>
<dbReference type="Proteomes" id="UP000003704">
    <property type="component" value="Unassembled WGS sequence"/>
</dbReference>
<reference evidence="2 3" key="1">
    <citation type="journal article" date="2012" name="J. Bacteriol.">
        <title>Genome Sequence of n-Alkane-Degrading Hydrocarboniphaga effusa Strain AP103T (ATCC BAA-332T).</title>
        <authorList>
            <person name="Chang H.K."/>
            <person name="Zylstra G.J."/>
            <person name="Chae J.C."/>
        </authorList>
    </citation>
    <scope>NUCLEOTIDE SEQUENCE [LARGE SCALE GENOMIC DNA]</scope>
    <source>
        <strain evidence="2 3">AP103</strain>
    </source>
</reference>